<evidence type="ECO:0000256" key="1">
    <source>
        <dbReference type="SAM" id="MobiDB-lite"/>
    </source>
</evidence>
<dbReference type="RefSeq" id="WP_035479822.1">
    <property type="nucleotide sequence ID" value="NZ_CADFGL010000063.1"/>
</dbReference>
<dbReference type="Proteomes" id="UP000494249">
    <property type="component" value="Unassembled WGS sequence"/>
</dbReference>
<dbReference type="Pfam" id="PF06381">
    <property type="entry name" value="Phage_portal_3"/>
    <property type="match status" value="1"/>
</dbReference>
<evidence type="ECO:0000259" key="2">
    <source>
        <dbReference type="Pfam" id="PF06381"/>
    </source>
</evidence>
<dbReference type="EMBL" id="CADIKB010000069">
    <property type="protein sequence ID" value="CAB3741116.1"/>
    <property type="molecule type" value="Genomic_DNA"/>
</dbReference>
<evidence type="ECO:0000313" key="4">
    <source>
        <dbReference type="Proteomes" id="UP000494249"/>
    </source>
</evidence>
<organism evidence="3 4">
    <name type="scientific">Paraburkholderia phenoliruptrix</name>
    <dbReference type="NCBI Taxonomy" id="252970"/>
    <lineage>
        <taxon>Bacteria</taxon>
        <taxon>Pseudomonadati</taxon>
        <taxon>Pseudomonadota</taxon>
        <taxon>Betaproteobacteria</taxon>
        <taxon>Burkholderiales</taxon>
        <taxon>Burkholderiaceae</taxon>
        <taxon>Paraburkholderia</taxon>
    </lineage>
</organism>
<feature type="domain" description="Anti-CBASS protein Acb1-like N-terminal" evidence="2">
    <location>
        <begin position="37"/>
        <end position="343"/>
    </location>
</feature>
<evidence type="ECO:0000313" key="3">
    <source>
        <dbReference type="EMBL" id="CAB3741116.1"/>
    </source>
</evidence>
<feature type="compositionally biased region" description="Pro residues" evidence="1">
    <location>
        <begin position="462"/>
        <end position="471"/>
    </location>
</feature>
<proteinExistence type="predicted"/>
<reference evidence="3 4" key="1">
    <citation type="submission" date="2020-04" db="EMBL/GenBank/DDBJ databases">
        <authorList>
            <person name="De Canck E."/>
        </authorList>
    </citation>
    <scope>NUCLEOTIDE SEQUENCE [LARGE SCALE GENOMIC DNA]</scope>
    <source>
        <strain evidence="3 4">LMG 22037</strain>
    </source>
</reference>
<protein>
    <recommendedName>
        <fullName evidence="2">Anti-CBASS protein Acb1-like N-terminal domain-containing protein</fullName>
    </recommendedName>
</protein>
<gene>
    <name evidence="3" type="ORF">LMG22037_06460</name>
</gene>
<accession>A0A6J5CMQ5</accession>
<name>A0A6J5CMQ5_9BURK</name>
<sequence length="471" mass="52423">MAEITIEGSKLSSSLVDLLMADDLVPGAEPGYQLCKQIYSFHPLGGKIVDQPIQLAMSQPRKISIPNSPEEPVRDAFERKWREINADNYIANTARLGKIYGAAAIVCGAKGVDTKTPIDLGKIAAQQFYFNALDPLNTAGSLVLNQDPNAPDFQKPTMVTAAGQEYHPSRACVWFNEAPLYIEYTNSAFGYTGRSVYQRALFPLKSFVQTMIADDMVSRKVGVIVAKMKQPGSIADRAMAVLQGIKRNVVKEAQTNNVINITPDEGIETLNLLNADGALTTARKNILENIAAAVPQPAKMLNSESYAEGFGEGTEDAKEIVRYIDNERLKMQPLYDFFDNIVMHLAWTPEFFATIQKTIPEYKKLTYEQAFYQWKNAFTAEWPSLLVEPESKLVEVEDVKLKSIIAALEVLKPDLDPDNRARLIEWAANNINESKHLFSNPLVLDYDDLKNYVPPEPDQDPDAPPPFSGRS</sequence>
<dbReference type="InterPro" id="IPR024459">
    <property type="entry name" value="Acb1-like_N"/>
</dbReference>
<feature type="region of interest" description="Disordered" evidence="1">
    <location>
        <begin position="449"/>
        <end position="471"/>
    </location>
</feature>
<dbReference type="AlphaFoldDB" id="A0A6J5CMQ5"/>